<evidence type="ECO:0000259" key="3">
    <source>
        <dbReference type="SMART" id="SM00959"/>
    </source>
</evidence>
<evidence type="ECO:0000256" key="1">
    <source>
        <dbReference type="SAM" id="Coils"/>
    </source>
</evidence>
<sequence length="520" mass="59902">MAILTKSSTVLIGTKQVEVDELIETLIYLPAEKVVNFFQGLGLLVPRKLRMIALRSVLDSVVKSKQIVSQTLSDEVNYRLSWYDNFSESQLEGLLPLFQDDELEKNYRVNLWLRLLTYIFDKQVGEDEVFKLINESKNHYVNLGQVFEDVVFFNKTLAPIFYDEANRIDGLTPELFRPVLFKSSTLVELREIGKKYGVDVPRRLKKNELQEIIIRELKNNNEHTPEVEEKVKKMAVIQLQRFAKDHNIKASIELKKEEIIEYILANAEGTKELYFIPEHPGVYESIIVPEEKQEEVVAPIEEAVVEEPVVEEPAVDETVVEQSVVEEQSVLEDQSEPVEEEILKEETESFDEVHTHDAHCDHSHDFVVEFDTEEILAELREIKAELANLKAKVEVEEDKPILDAIAVNAYETKLTRKEWKKVKKIEQSLLSEQETNVQDVPRDINSILGIEEEKPKEQSQFRKILKWTVRGILIAILLLFILAVLKGLTGFSLGFITNNPVSNQIASFFSWVKNIIETII</sequence>
<gene>
    <name evidence="4" type="ORF">BN85310090</name>
</gene>
<dbReference type="STRING" id="61635.BN85310090"/>
<feature type="coiled-coil region" evidence="1">
    <location>
        <begin position="372"/>
        <end position="399"/>
    </location>
</feature>
<evidence type="ECO:0000313" key="5">
    <source>
        <dbReference type="Proteomes" id="UP000032737"/>
    </source>
</evidence>
<feature type="domain" description="Rho termination factor-like N-terminal" evidence="3">
    <location>
        <begin position="180"/>
        <end position="222"/>
    </location>
</feature>
<reference evidence="4 5" key="1">
    <citation type="journal article" date="2013" name="J. Mol. Microbiol. Biotechnol.">
        <title>Analysis of the Complete Genomes of Acholeplasma brassicae , A. palmae and A. laidlawii and Their Comparison to the Obligate Parasites from ' Candidatus Phytoplasma'.</title>
        <authorList>
            <person name="Kube M."/>
            <person name="Siewert C."/>
            <person name="Migdoll A.M."/>
            <person name="Duduk B."/>
            <person name="Holz S."/>
            <person name="Rabus R."/>
            <person name="Seemuller E."/>
            <person name="Mitrovic J."/>
            <person name="Muller I."/>
            <person name="Buttner C."/>
            <person name="Reinhardt R."/>
        </authorList>
    </citation>
    <scope>NUCLEOTIDE SEQUENCE [LARGE SCALE GENOMIC DNA]</scope>
    <source>
        <strain evidence="5">0502</strain>
    </source>
</reference>
<dbReference type="SMART" id="SM00959">
    <property type="entry name" value="Rho_N"/>
    <property type="match status" value="2"/>
</dbReference>
<accession>U4KNY5</accession>
<dbReference type="KEGG" id="abra:BN85310090"/>
<evidence type="ECO:0000313" key="4">
    <source>
        <dbReference type="EMBL" id="CCV66030.1"/>
    </source>
</evidence>
<keyword evidence="2" id="KW-0812">Transmembrane</keyword>
<dbReference type="OrthoDB" id="384162at2"/>
<proteinExistence type="predicted"/>
<dbReference type="HOGENOM" id="CLU_523412_0_0_14"/>
<dbReference type="Proteomes" id="UP000032737">
    <property type="component" value="Chromosome"/>
</dbReference>
<protein>
    <recommendedName>
        <fullName evidence="3">Rho termination factor-like N-terminal domain-containing protein</fullName>
    </recommendedName>
</protein>
<dbReference type="RefSeq" id="WP_030004892.1">
    <property type="nucleotide sequence ID" value="NC_022549.1"/>
</dbReference>
<feature type="domain" description="Rho termination factor-like N-terminal" evidence="3">
    <location>
        <begin position="230"/>
        <end position="269"/>
    </location>
</feature>
<keyword evidence="2" id="KW-0472">Membrane</keyword>
<organism evidence="4 5">
    <name type="scientific">Acholeplasma brassicae</name>
    <dbReference type="NCBI Taxonomy" id="61635"/>
    <lineage>
        <taxon>Bacteria</taxon>
        <taxon>Bacillati</taxon>
        <taxon>Mycoplasmatota</taxon>
        <taxon>Mollicutes</taxon>
        <taxon>Acholeplasmatales</taxon>
        <taxon>Acholeplasmataceae</taxon>
        <taxon>Acholeplasma</taxon>
    </lineage>
</organism>
<name>U4KNY5_9MOLU</name>
<dbReference type="EMBL" id="FO681348">
    <property type="protein sequence ID" value="CCV66030.1"/>
    <property type="molecule type" value="Genomic_DNA"/>
</dbReference>
<keyword evidence="5" id="KW-1185">Reference proteome</keyword>
<keyword evidence="1" id="KW-0175">Coiled coil</keyword>
<keyword evidence="2" id="KW-1133">Transmembrane helix</keyword>
<evidence type="ECO:0000256" key="2">
    <source>
        <dbReference type="SAM" id="Phobius"/>
    </source>
</evidence>
<dbReference type="InterPro" id="IPR011112">
    <property type="entry name" value="Rho-like_N"/>
</dbReference>
<dbReference type="GO" id="GO:0006353">
    <property type="term" value="P:DNA-templated transcription termination"/>
    <property type="evidence" value="ECO:0007669"/>
    <property type="project" value="InterPro"/>
</dbReference>
<feature type="transmembrane region" description="Helical" evidence="2">
    <location>
        <begin position="467"/>
        <end position="485"/>
    </location>
</feature>
<dbReference type="AlphaFoldDB" id="U4KNY5"/>